<evidence type="ECO:0000256" key="2">
    <source>
        <dbReference type="ARBA" id="ARBA00022679"/>
    </source>
</evidence>
<dbReference type="OrthoDB" id="2014825at2759"/>
<evidence type="ECO:0000313" key="4">
    <source>
        <dbReference type="EMBL" id="CBN75390.1"/>
    </source>
</evidence>
<sequence>MRSGKYVGLHIRRTDKANEVQPVKTKAYLAKAVNYLASPTNDMAATNITGIWVSSDDEAVFDEVKQLASEFFPGIAPNAVLYVTGGKPVQLMRGAADRNSYEAMVYLRAELEMLAGSAVFSGTFSSNVGRMVALMRKTLNMPDESAVSVDFPAWFAGRQRHRRE</sequence>
<dbReference type="Pfam" id="PF19745">
    <property type="entry name" value="FUT8_N_cat"/>
    <property type="match status" value="1"/>
</dbReference>
<keyword evidence="5" id="KW-1185">Reference proteome</keyword>
<dbReference type="InParanoid" id="D8LU00"/>
<evidence type="ECO:0000259" key="3">
    <source>
        <dbReference type="PROSITE" id="PS51659"/>
    </source>
</evidence>
<reference evidence="4 5" key="1">
    <citation type="journal article" date="2010" name="Nature">
        <title>The Ectocarpus genome and the independent evolution of multicellularity in brown algae.</title>
        <authorList>
            <person name="Cock J.M."/>
            <person name="Sterck L."/>
            <person name="Rouze P."/>
            <person name="Scornet D."/>
            <person name="Allen A.E."/>
            <person name="Amoutzias G."/>
            <person name="Anthouard V."/>
            <person name="Artiguenave F."/>
            <person name="Aury J.M."/>
            <person name="Badger J.H."/>
            <person name="Beszteri B."/>
            <person name="Billiau K."/>
            <person name="Bonnet E."/>
            <person name="Bothwell J.H."/>
            <person name="Bowler C."/>
            <person name="Boyen C."/>
            <person name="Brownlee C."/>
            <person name="Carrano C.J."/>
            <person name="Charrier B."/>
            <person name="Cho G.Y."/>
            <person name="Coelho S.M."/>
            <person name="Collen J."/>
            <person name="Corre E."/>
            <person name="Da Silva C."/>
            <person name="Delage L."/>
            <person name="Delaroque N."/>
            <person name="Dittami S.M."/>
            <person name="Doulbeau S."/>
            <person name="Elias M."/>
            <person name="Farnham G."/>
            <person name="Gachon C.M."/>
            <person name="Gschloessl B."/>
            <person name="Heesch S."/>
            <person name="Jabbari K."/>
            <person name="Jubin C."/>
            <person name="Kawai H."/>
            <person name="Kimura K."/>
            <person name="Kloareg B."/>
            <person name="Kupper F.C."/>
            <person name="Lang D."/>
            <person name="Le Bail A."/>
            <person name="Leblanc C."/>
            <person name="Lerouge P."/>
            <person name="Lohr M."/>
            <person name="Lopez P.J."/>
            <person name="Martens C."/>
            <person name="Maumus F."/>
            <person name="Michel G."/>
            <person name="Miranda-Saavedra D."/>
            <person name="Morales J."/>
            <person name="Moreau H."/>
            <person name="Motomura T."/>
            <person name="Nagasato C."/>
            <person name="Napoli C.A."/>
            <person name="Nelson D.R."/>
            <person name="Nyvall-Collen P."/>
            <person name="Peters A.F."/>
            <person name="Pommier C."/>
            <person name="Potin P."/>
            <person name="Poulain J."/>
            <person name="Quesneville H."/>
            <person name="Read B."/>
            <person name="Rensing S.A."/>
            <person name="Ritter A."/>
            <person name="Rousvoal S."/>
            <person name="Samanta M."/>
            <person name="Samson G."/>
            <person name="Schroeder D.C."/>
            <person name="Segurens B."/>
            <person name="Strittmatter M."/>
            <person name="Tonon T."/>
            <person name="Tregear J.W."/>
            <person name="Valentin K."/>
            <person name="von Dassow P."/>
            <person name="Yamagishi T."/>
            <person name="Van de Peer Y."/>
            <person name="Wincker P."/>
        </authorList>
    </citation>
    <scope>NUCLEOTIDE SEQUENCE [LARGE SCALE GENOMIC DNA]</scope>
    <source>
        <strain evidence="5">Ec32 / CCAP1310/4</strain>
    </source>
</reference>
<proteinExistence type="predicted"/>
<name>D8LU00_ECTSI</name>
<dbReference type="AlphaFoldDB" id="D8LU00"/>
<gene>
    <name evidence="4" type="ORF">Esi_0090_0081</name>
</gene>
<dbReference type="PANTHER" id="PTHR13132:SF29">
    <property type="entry name" value="ALPHA-(1,6)-FUCOSYLTRANSFERASE"/>
    <property type="match status" value="1"/>
</dbReference>
<dbReference type="InterPro" id="IPR027350">
    <property type="entry name" value="GT23_dom"/>
</dbReference>
<dbReference type="PANTHER" id="PTHR13132">
    <property type="entry name" value="ALPHA- 1,6 -FUCOSYLTRANSFERASE"/>
    <property type="match status" value="1"/>
</dbReference>
<organism evidence="4 5">
    <name type="scientific">Ectocarpus siliculosus</name>
    <name type="common">Brown alga</name>
    <name type="synonym">Conferva siliculosa</name>
    <dbReference type="NCBI Taxonomy" id="2880"/>
    <lineage>
        <taxon>Eukaryota</taxon>
        <taxon>Sar</taxon>
        <taxon>Stramenopiles</taxon>
        <taxon>Ochrophyta</taxon>
        <taxon>PX clade</taxon>
        <taxon>Phaeophyceae</taxon>
        <taxon>Ectocarpales</taxon>
        <taxon>Ectocarpaceae</taxon>
        <taxon>Ectocarpus</taxon>
    </lineage>
</organism>
<dbReference type="Proteomes" id="UP000002630">
    <property type="component" value="Linkage Group LG26"/>
</dbReference>
<dbReference type="InterPro" id="IPR045573">
    <property type="entry name" value="Fut8_N_cat"/>
</dbReference>
<accession>D8LU00</accession>
<dbReference type="GO" id="GO:0046921">
    <property type="term" value="F:alpha-(1-&gt;6)-fucosyltransferase activity"/>
    <property type="evidence" value="ECO:0007669"/>
    <property type="project" value="TreeGrafter"/>
</dbReference>
<evidence type="ECO:0000256" key="1">
    <source>
        <dbReference type="ARBA" id="ARBA00022676"/>
    </source>
</evidence>
<dbReference type="GO" id="GO:0006487">
    <property type="term" value="P:protein N-linked glycosylation"/>
    <property type="evidence" value="ECO:0007669"/>
    <property type="project" value="TreeGrafter"/>
</dbReference>
<dbReference type="EMBL" id="FN649751">
    <property type="protein sequence ID" value="CBN75390.1"/>
    <property type="molecule type" value="Genomic_DNA"/>
</dbReference>
<keyword evidence="2" id="KW-0808">Transferase</keyword>
<feature type="domain" description="GT23" evidence="3">
    <location>
        <begin position="1"/>
        <end position="150"/>
    </location>
</feature>
<dbReference type="EMBL" id="FN649138">
    <property type="protein sequence ID" value="CBN75390.1"/>
    <property type="molecule type" value="Genomic_DNA"/>
</dbReference>
<dbReference type="PROSITE" id="PS51659">
    <property type="entry name" value="GT23"/>
    <property type="match status" value="1"/>
</dbReference>
<keyword evidence="1" id="KW-0328">Glycosyltransferase</keyword>
<dbReference type="Gene3D" id="3.40.50.11350">
    <property type="match status" value="1"/>
</dbReference>
<evidence type="ECO:0000313" key="5">
    <source>
        <dbReference type="Proteomes" id="UP000002630"/>
    </source>
</evidence>
<protein>
    <submittedName>
        <fullName evidence="4">Similar to putative alpha-6-fucosyltransferase</fullName>
    </submittedName>
</protein>